<accession>A0A511FCB0</accession>
<proteinExistence type="predicted"/>
<dbReference type="Pfam" id="PF03008">
    <property type="entry name" value="DUF234"/>
    <property type="match status" value="1"/>
</dbReference>
<feature type="domain" description="DUF234" evidence="1">
    <location>
        <begin position="327"/>
        <end position="419"/>
    </location>
</feature>
<dbReference type="InterPro" id="IPR004256">
    <property type="entry name" value="DUF234"/>
</dbReference>
<feature type="domain" description="Orc1-like AAA ATPase" evidence="2">
    <location>
        <begin position="3"/>
        <end position="127"/>
    </location>
</feature>
<evidence type="ECO:0000313" key="6">
    <source>
        <dbReference type="Proteomes" id="UP000564629"/>
    </source>
</evidence>
<reference evidence="4 6" key="2">
    <citation type="submission" date="2020-08" db="EMBL/GenBank/DDBJ databases">
        <title>Sequencing the genomes of 1000 actinobacteria strains.</title>
        <authorList>
            <person name="Klenk H.-P."/>
        </authorList>
    </citation>
    <scope>NUCLEOTIDE SEQUENCE [LARGE SCALE GENOMIC DNA]</scope>
    <source>
        <strain evidence="4 6">DSM 9581</strain>
    </source>
</reference>
<sequence length="476" mass="50259">MGFVGRSREIRELQGQLDVVRAGTRADAGVAVLIRGRRRVGKSRLVAEFVERSGLPSVTFQAAKGTPLVQELALLAETIAHSDLPDADTARDIAPASLTAALTLLAAALPDDTPSIVVLDEIPWLLEHVPGGAGELQRVWDSRLSRKPVLLLLLGSDLAMMERLTAPDQPFYARGTELVLDPLTPAEVGAMCGLAPFDAVDAYLITGGLPLVAQEWQHGATPDDFLLRSFASSTSALVVSGARVLDAEFAEGTVARQVLAAIGGRGERTFSGIQNAARGAPLNAATLSSTLAVLIDKRIVAADEPLSTASAPKNRRYRIADPALRFWLAFVEPALGEVDRARPDLAMARVERGFATWRGRAVEPVVRSALRRLLPDETWPDVTAVGGWWPRSNRPEVDLVGTSGAPGPVRLVGTVKWRADGPLRAAECDALAADATAVPGVSVATPLVAVCPGGAEPGLPLAATWTADDLLAAWPS</sequence>
<dbReference type="Proteomes" id="UP000321723">
    <property type="component" value="Unassembled WGS sequence"/>
</dbReference>
<dbReference type="Proteomes" id="UP000564629">
    <property type="component" value="Unassembled WGS sequence"/>
</dbReference>
<protein>
    <submittedName>
        <fullName evidence="3">ArsR family transcriptional regulator</fullName>
    </submittedName>
</protein>
<dbReference type="EMBL" id="BJVQ01000009">
    <property type="protein sequence ID" value="GEL45947.1"/>
    <property type="molecule type" value="Genomic_DNA"/>
</dbReference>
<organism evidence="3 5">
    <name type="scientific">Cellulomonas hominis</name>
    <dbReference type="NCBI Taxonomy" id="156981"/>
    <lineage>
        <taxon>Bacteria</taxon>
        <taxon>Bacillati</taxon>
        <taxon>Actinomycetota</taxon>
        <taxon>Actinomycetes</taxon>
        <taxon>Micrococcales</taxon>
        <taxon>Cellulomonadaceae</taxon>
        <taxon>Cellulomonas</taxon>
    </lineage>
</organism>
<name>A0A511FCB0_9CELL</name>
<dbReference type="RefSeq" id="WP_210736763.1">
    <property type="nucleotide sequence ID" value="NZ_BJVQ01000009.1"/>
</dbReference>
<keyword evidence="5" id="KW-1185">Reference proteome</keyword>
<comment type="caution">
    <text evidence="3">The sequence shown here is derived from an EMBL/GenBank/DDBJ whole genome shotgun (WGS) entry which is preliminary data.</text>
</comment>
<dbReference type="PANTHER" id="PTHR34704">
    <property type="entry name" value="ATPASE"/>
    <property type="match status" value="1"/>
</dbReference>
<dbReference type="Gene3D" id="3.40.50.300">
    <property type="entry name" value="P-loop containing nucleotide triphosphate hydrolases"/>
    <property type="match status" value="1"/>
</dbReference>
<dbReference type="Pfam" id="PF13191">
    <property type="entry name" value="AAA_16"/>
    <property type="match status" value="1"/>
</dbReference>
<dbReference type="InterPro" id="IPR041664">
    <property type="entry name" value="AAA_16"/>
</dbReference>
<reference evidence="3 5" key="1">
    <citation type="submission" date="2019-07" db="EMBL/GenBank/DDBJ databases">
        <title>Whole genome shotgun sequence of Cellulomonas hominis NBRC 16055.</title>
        <authorList>
            <person name="Hosoyama A."/>
            <person name="Uohara A."/>
            <person name="Ohji S."/>
            <person name="Ichikawa N."/>
        </authorList>
    </citation>
    <scope>NUCLEOTIDE SEQUENCE [LARGE SCALE GENOMIC DNA]</scope>
    <source>
        <strain evidence="3 5">NBRC 16055</strain>
    </source>
</reference>
<evidence type="ECO:0000313" key="3">
    <source>
        <dbReference type="EMBL" id="GEL45947.1"/>
    </source>
</evidence>
<evidence type="ECO:0000313" key="5">
    <source>
        <dbReference type="Proteomes" id="UP000321723"/>
    </source>
</evidence>
<dbReference type="AlphaFoldDB" id="A0A511FCB0"/>
<evidence type="ECO:0000313" key="4">
    <source>
        <dbReference type="EMBL" id="MBB5473589.1"/>
    </source>
</evidence>
<dbReference type="SUPFAM" id="SSF52540">
    <property type="entry name" value="P-loop containing nucleoside triphosphate hydrolases"/>
    <property type="match status" value="1"/>
</dbReference>
<evidence type="ECO:0000259" key="1">
    <source>
        <dbReference type="Pfam" id="PF03008"/>
    </source>
</evidence>
<gene>
    <name evidence="3" type="ORF">CHO01_10630</name>
    <name evidence="4" type="ORF">HNR08_002325</name>
</gene>
<dbReference type="PANTHER" id="PTHR34704:SF1">
    <property type="entry name" value="ATPASE"/>
    <property type="match status" value="1"/>
</dbReference>
<dbReference type="EMBL" id="JACHDN010000001">
    <property type="protein sequence ID" value="MBB5473589.1"/>
    <property type="molecule type" value="Genomic_DNA"/>
</dbReference>
<dbReference type="InterPro" id="IPR027417">
    <property type="entry name" value="P-loop_NTPase"/>
</dbReference>
<evidence type="ECO:0000259" key="2">
    <source>
        <dbReference type="Pfam" id="PF13191"/>
    </source>
</evidence>